<dbReference type="PANTHER" id="PTHR48098">
    <property type="entry name" value="ENTEROCHELIN ESTERASE-RELATED"/>
    <property type="match status" value="1"/>
</dbReference>
<dbReference type="InterPro" id="IPR050583">
    <property type="entry name" value="Mycobacterial_A85_antigen"/>
</dbReference>
<keyword evidence="1" id="KW-0472">Membrane</keyword>
<dbReference type="EMBL" id="BAABAS010000011">
    <property type="protein sequence ID" value="GAA4234851.1"/>
    <property type="molecule type" value="Genomic_DNA"/>
</dbReference>
<dbReference type="Gene3D" id="3.40.50.1820">
    <property type="entry name" value="alpha/beta hydrolase"/>
    <property type="match status" value="1"/>
</dbReference>
<evidence type="ECO:0000256" key="1">
    <source>
        <dbReference type="SAM" id="Phobius"/>
    </source>
</evidence>
<keyword evidence="3" id="KW-1185">Reference proteome</keyword>
<dbReference type="InterPro" id="IPR029058">
    <property type="entry name" value="AB_hydrolase_fold"/>
</dbReference>
<dbReference type="Pfam" id="PF00756">
    <property type="entry name" value="Esterase"/>
    <property type="match status" value="1"/>
</dbReference>
<keyword evidence="1" id="KW-0812">Transmembrane</keyword>
<dbReference type="InterPro" id="IPR000801">
    <property type="entry name" value="Esterase-like"/>
</dbReference>
<comment type="caution">
    <text evidence="2">The sequence shown here is derived from an EMBL/GenBank/DDBJ whole genome shotgun (WGS) entry which is preliminary data.</text>
</comment>
<feature type="transmembrane region" description="Helical" evidence="1">
    <location>
        <begin position="42"/>
        <end position="60"/>
    </location>
</feature>
<organism evidence="2 3">
    <name type="scientific">Actinomadura meridiana</name>
    <dbReference type="NCBI Taxonomy" id="559626"/>
    <lineage>
        <taxon>Bacteria</taxon>
        <taxon>Bacillati</taxon>
        <taxon>Actinomycetota</taxon>
        <taxon>Actinomycetes</taxon>
        <taxon>Streptosporangiales</taxon>
        <taxon>Thermomonosporaceae</taxon>
        <taxon>Actinomadura</taxon>
    </lineage>
</organism>
<protein>
    <submittedName>
        <fullName evidence="2">Alpha/beta hydrolase-fold protein</fullName>
    </submittedName>
</protein>
<reference evidence="3" key="1">
    <citation type="journal article" date="2019" name="Int. J. Syst. Evol. Microbiol.">
        <title>The Global Catalogue of Microorganisms (GCM) 10K type strain sequencing project: providing services to taxonomists for standard genome sequencing and annotation.</title>
        <authorList>
            <consortium name="The Broad Institute Genomics Platform"/>
            <consortium name="The Broad Institute Genome Sequencing Center for Infectious Disease"/>
            <person name="Wu L."/>
            <person name="Ma J."/>
        </authorList>
    </citation>
    <scope>NUCLEOTIDE SEQUENCE [LARGE SCALE GENOMIC DNA]</scope>
    <source>
        <strain evidence="3">JCM 17440</strain>
    </source>
</reference>
<evidence type="ECO:0000313" key="2">
    <source>
        <dbReference type="EMBL" id="GAA4234851.1"/>
    </source>
</evidence>
<keyword evidence="2" id="KW-0378">Hydrolase</keyword>
<dbReference type="SUPFAM" id="SSF53474">
    <property type="entry name" value="alpha/beta-Hydrolases"/>
    <property type="match status" value="1"/>
</dbReference>
<keyword evidence="1" id="KW-1133">Transmembrane helix</keyword>
<dbReference type="RefSeq" id="WP_344898909.1">
    <property type="nucleotide sequence ID" value="NZ_BAABAS010000011.1"/>
</dbReference>
<dbReference type="GO" id="GO:0016787">
    <property type="term" value="F:hydrolase activity"/>
    <property type="evidence" value="ECO:0007669"/>
    <property type="project" value="UniProtKB-KW"/>
</dbReference>
<gene>
    <name evidence="2" type="ORF">GCM10022254_40720</name>
</gene>
<accession>A0ABP8C7U1</accession>
<evidence type="ECO:0000313" key="3">
    <source>
        <dbReference type="Proteomes" id="UP001501710"/>
    </source>
</evidence>
<dbReference type="PANTHER" id="PTHR48098:SF1">
    <property type="entry name" value="DIACYLGLYCEROL ACYLTRANSFERASE_MYCOLYLTRANSFERASE AG85A"/>
    <property type="match status" value="1"/>
</dbReference>
<proteinExistence type="predicted"/>
<name>A0ABP8C7U1_9ACTN</name>
<dbReference type="Proteomes" id="UP001501710">
    <property type="component" value="Unassembled WGS sequence"/>
</dbReference>
<sequence length="372" mass="41131">MSLTGRPLACLLIVAVAAVLATTVWKWDRLAGPGTRRLTSRLAALLLCQSLVTLTALTMINRHFGFYGTWSELVGAAGVGSVHLVQDQGRGGTAASSTLIRRDPDLTIGTRPDHDGRLDTVDIRGIRSGLHARAYVYLPPQYFQRGAERRRFPVAMAFSGYPGAQRNLITQVRLPQTAREETRAGRAQPTVYVMLRPSMVPGRDTECTDVPGGPQTATFFTQDVPEAIRSTYRVSETRKGWATVGLSTGGYCSLKLAMRHSDTFSKAASISGYYNAIKDITTGDLYGDSQQVRNENDLVWRLQNRPQPPISILVTTTRSEENHKNKTQNFLSLVKPPMQASSLILEKGGHNFQTWRQVLPQVLHWLTQNLTP</sequence>